<evidence type="ECO:0000256" key="7">
    <source>
        <dbReference type="NCBIfam" id="TIGR00188"/>
    </source>
</evidence>
<name>A0ABM5QQ76_9CORY</name>
<evidence type="ECO:0000256" key="6">
    <source>
        <dbReference type="HAMAP-Rule" id="MF_00227"/>
    </source>
</evidence>
<dbReference type="NCBIfam" id="TIGR00188">
    <property type="entry name" value="rnpA"/>
    <property type="match status" value="1"/>
</dbReference>
<dbReference type="EMBL" id="CP008944">
    <property type="protein sequence ID" value="AIG64893.1"/>
    <property type="molecule type" value="Genomic_DNA"/>
</dbReference>
<dbReference type="SUPFAM" id="SSF54211">
    <property type="entry name" value="Ribosomal protein S5 domain 2-like"/>
    <property type="match status" value="1"/>
</dbReference>
<dbReference type="InterPro" id="IPR020568">
    <property type="entry name" value="Ribosomal_Su5_D2-typ_SF"/>
</dbReference>
<keyword evidence="5 6" id="KW-0694">RNA-binding</keyword>
<dbReference type="InterPro" id="IPR014721">
    <property type="entry name" value="Ribsml_uS5_D2-typ_fold_subgr"/>
</dbReference>
<dbReference type="Gene3D" id="3.30.230.10">
    <property type="match status" value="1"/>
</dbReference>
<comment type="subunit">
    <text evidence="6">Consists of a catalytic RNA component (M1 or rnpB) and a protein subunit.</text>
</comment>
<dbReference type="Pfam" id="PF00825">
    <property type="entry name" value="Ribonuclease_P"/>
    <property type="match status" value="1"/>
</dbReference>
<evidence type="ECO:0000256" key="4">
    <source>
        <dbReference type="ARBA" id="ARBA00022801"/>
    </source>
</evidence>
<keyword evidence="2 6" id="KW-0540">Nuclease</keyword>
<dbReference type="EC" id="3.1.26.5" evidence="6 7"/>
<dbReference type="PANTHER" id="PTHR33992">
    <property type="entry name" value="RIBONUCLEASE P PROTEIN COMPONENT"/>
    <property type="match status" value="1"/>
</dbReference>
<evidence type="ECO:0000256" key="3">
    <source>
        <dbReference type="ARBA" id="ARBA00022759"/>
    </source>
</evidence>
<evidence type="ECO:0000313" key="9">
    <source>
        <dbReference type="Proteomes" id="UP000028504"/>
    </source>
</evidence>
<keyword evidence="4 6" id="KW-0378">Hydrolase</keyword>
<dbReference type="PANTHER" id="PTHR33992:SF1">
    <property type="entry name" value="RIBONUCLEASE P PROTEIN COMPONENT"/>
    <property type="match status" value="1"/>
</dbReference>
<comment type="function">
    <text evidence="6">RNaseP catalyzes the removal of the 5'-leader sequence from pre-tRNA to produce the mature 5'-terminus. It can also cleave other RNA substrates such as 4.5S RNA. The protein component plays an auxiliary but essential role in vivo by binding to the 5'-leader sequence and broadening the substrate specificity of the ribozyme.</text>
</comment>
<organism evidence="8 9">
    <name type="scientific">Corynebacterium atypicum</name>
    <dbReference type="NCBI Taxonomy" id="191610"/>
    <lineage>
        <taxon>Bacteria</taxon>
        <taxon>Bacillati</taxon>
        <taxon>Actinomycetota</taxon>
        <taxon>Actinomycetes</taxon>
        <taxon>Mycobacteriales</taxon>
        <taxon>Corynebacteriaceae</taxon>
        <taxon>Corynebacterium</taxon>
    </lineage>
</organism>
<keyword evidence="9" id="KW-1185">Reference proteome</keyword>
<evidence type="ECO:0000256" key="1">
    <source>
        <dbReference type="ARBA" id="ARBA00022694"/>
    </source>
</evidence>
<accession>A0ABM5QQ76</accession>
<protein>
    <recommendedName>
        <fullName evidence="6 7">Ribonuclease P protein component</fullName>
        <shortName evidence="6">RNase P protein</shortName>
        <shortName evidence="6">RNaseP protein</shortName>
        <ecNumber evidence="6 7">3.1.26.5</ecNumber>
    </recommendedName>
    <alternativeName>
        <fullName evidence="6">Protein C5</fullName>
    </alternativeName>
</protein>
<proteinExistence type="inferred from homology"/>
<keyword evidence="3 6" id="KW-0255">Endonuclease</keyword>
<keyword evidence="1 6" id="KW-0819">tRNA processing</keyword>
<comment type="similarity">
    <text evidence="6">Belongs to the RnpA family.</text>
</comment>
<dbReference type="Proteomes" id="UP000028504">
    <property type="component" value="Chromosome"/>
</dbReference>
<gene>
    <name evidence="6" type="primary">rnpA</name>
    <name evidence="8" type="ORF">CATYP_10460</name>
</gene>
<evidence type="ECO:0000313" key="8">
    <source>
        <dbReference type="EMBL" id="AIG64893.1"/>
    </source>
</evidence>
<comment type="catalytic activity">
    <reaction evidence="6">
        <text>Endonucleolytic cleavage of RNA, removing 5'-extranucleotides from tRNA precursor.</text>
        <dbReference type="EC" id="3.1.26.5"/>
    </reaction>
</comment>
<reference evidence="8 9" key="1">
    <citation type="submission" date="2014-07" db="EMBL/GenBank/DDBJ databases">
        <title>Complete genome sequence of Corynebacterium atypicum DSM 44849: identifiction of the mycolic acid biosynthesis genes.</title>
        <authorList>
            <person name="Tippelt A."/>
            <person name="Mollmann S."/>
            <person name="Albersmeier A."/>
            <person name="Jaenicke S."/>
            <person name="Ruckert C."/>
            <person name="Tauch A."/>
        </authorList>
    </citation>
    <scope>NUCLEOTIDE SEQUENCE [LARGE SCALE GENOMIC DNA]</scope>
    <source>
        <strain evidence="8 9">R2070</strain>
    </source>
</reference>
<dbReference type="InterPro" id="IPR000100">
    <property type="entry name" value="RNase_P"/>
</dbReference>
<evidence type="ECO:0000256" key="5">
    <source>
        <dbReference type="ARBA" id="ARBA00022884"/>
    </source>
</evidence>
<dbReference type="RefSeq" id="WP_038607215.1">
    <property type="nucleotide sequence ID" value="NZ_CP008944.1"/>
</dbReference>
<dbReference type="HAMAP" id="MF_00227">
    <property type="entry name" value="RNase_P"/>
    <property type="match status" value="1"/>
</dbReference>
<evidence type="ECO:0000256" key="2">
    <source>
        <dbReference type="ARBA" id="ARBA00022722"/>
    </source>
</evidence>
<sequence length="126" mass="13720">MLPRTLKLNSPQQFTRVIRGGSRAGTRTLVVHLRPASKAGHTEPKIAQPRGPRFGFVVSKAVGNAVVRHAVTRKLRQQCLHLARAGVVGEGEELVVRALPAIASVDSRAIYGDLCRAVAKARRREK</sequence>